<keyword evidence="3" id="KW-1185">Reference proteome</keyword>
<comment type="caution">
    <text evidence="2">The sequence shown here is derived from an EMBL/GenBank/DDBJ whole genome shotgun (WGS) entry which is preliminary data.</text>
</comment>
<dbReference type="EMBL" id="JBHSWE010000001">
    <property type="protein sequence ID" value="MFC6670084.1"/>
    <property type="molecule type" value="Genomic_DNA"/>
</dbReference>
<evidence type="ECO:0000313" key="3">
    <source>
        <dbReference type="Proteomes" id="UP001596422"/>
    </source>
</evidence>
<gene>
    <name evidence="2" type="ORF">ACFQDL_08295</name>
</gene>
<keyword evidence="1" id="KW-0732">Signal</keyword>
<accession>A0ABW1ZY66</accession>
<dbReference type="Proteomes" id="UP001596422">
    <property type="component" value="Unassembled WGS sequence"/>
</dbReference>
<evidence type="ECO:0000313" key="2">
    <source>
        <dbReference type="EMBL" id="MFC6670084.1"/>
    </source>
</evidence>
<reference evidence="3" key="1">
    <citation type="journal article" date="2019" name="Int. J. Syst. Evol. Microbiol.">
        <title>The Global Catalogue of Microorganisms (GCM) 10K type strain sequencing project: providing services to taxonomists for standard genome sequencing and annotation.</title>
        <authorList>
            <consortium name="The Broad Institute Genomics Platform"/>
            <consortium name="The Broad Institute Genome Sequencing Center for Infectious Disease"/>
            <person name="Wu L."/>
            <person name="Ma J."/>
        </authorList>
    </citation>
    <scope>NUCLEOTIDE SEQUENCE [LARGE SCALE GENOMIC DNA]</scope>
    <source>
        <strain evidence="3">NBRC 111756</strain>
    </source>
</reference>
<name>A0ABW1ZY66_9GAMM</name>
<dbReference type="Pfam" id="PF13557">
    <property type="entry name" value="Phenol_MetA_deg"/>
    <property type="match status" value="1"/>
</dbReference>
<protein>
    <submittedName>
        <fullName evidence="2">Transporter</fullName>
    </submittedName>
</protein>
<feature type="chain" id="PRO_5045418157" evidence="1">
    <location>
        <begin position="26"/>
        <end position="402"/>
    </location>
</feature>
<dbReference type="RefSeq" id="WP_379908598.1">
    <property type="nucleotide sequence ID" value="NZ_JBHSWE010000001.1"/>
</dbReference>
<feature type="signal peptide" evidence="1">
    <location>
        <begin position="1"/>
        <end position="25"/>
    </location>
</feature>
<organism evidence="2 3">
    <name type="scientific">Marinobacterium aestuariivivens</name>
    <dbReference type="NCBI Taxonomy" id="1698799"/>
    <lineage>
        <taxon>Bacteria</taxon>
        <taxon>Pseudomonadati</taxon>
        <taxon>Pseudomonadota</taxon>
        <taxon>Gammaproteobacteria</taxon>
        <taxon>Oceanospirillales</taxon>
        <taxon>Oceanospirillaceae</taxon>
        <taxon>Marinobacterium</taxon>
    </lineage>
</organism>
<dbReference type="InterPro" id="IPR025737">
    <property type="entry name" value="FApF"/>
</dbReference>
<sequence>MNKPRIATSLALALTTLQVPPQALAKDLVDVIPGLYGGDGITLAPPEGPFPSHEAHFLLASTESVLALNKLIAGEIRPFPVSPSAGGVTYQFDPAQGTYVQTSQTLGPLVSERPETLGQGKFSLGFAVTYFEYDEFEGHDLGKLRATALHDFDIIAPPDSPDSFENDTLDIQFDIDLRFTALALAGTYGVTDRLDVSLIVPIIKASMDVDAEAMVEVSEENPFPGAHTFEGGDESPFDSDSESATGIGDVVLGAKYFLLDEQRYNVAGAARVKFETGDEDNFLGTGSTNLQPFVIASANITDKIIANTNLGFDLDLDDSDRDEFLYKVGVYGGSPQLTGAVDIVGRHRLNESGTGDDIVDAAFGVKWSPTKNLIFSANVQVPLNDDGLRSDVISTIGLEYRN</sequence>
<proteinExistence type="predicted"/>
<evidence type="ECO:0000256" key="1">
    <source>
        <dbReference type="SAM" id="SignalP"/>
    </source>
</evidence>